<dbReference type="Pfam" id="PF08022">
    <property type="entry name" value="FAD_binding_8"/>
    <property type="match status" value="1"/>
</dbReference>
<sequence>MRPQDHPSRSRKGHYVVDLFAYRRPALLLLVMLIAGISLAGIHAVLGYFPWQARAFPSDFSWKMVSAARMLGILVVVLITTQIILAARIPVLCSLFGLHGLLRAHRILAGIIVALAMGHPLLIMASGSFTASIFTTTGLPKLVGAVAVIMLACGAGVAFFRKALAIPYHLWSTLHGPVMIIATVVIFLHIVTVGYGLGSWPARLFMLTIQGIILGTLVWSMILRPLLTHKQVWTIQSVSHPCPDVVDLHIASGTSDPWSYHAGQFAFLTFLDPHIPREAHPFTIASGPSSPGHMRFVIRQCGDFTARLSQLRPGTSVLVDGPFGVFSPFFHNRVTPRKPMVFIAGGIGITPFLAMLETLSQDPNPPSILLAWSVKTGRDLLVAQDLATFCKSIKGLQLHYFITRDASYQGCTCRMNTQRLRSLLEEWTDALVFVCGPPGMTRSTLRSLAALKFTPKQIITESFSL</sequence>
<dbReference type="SUPFAM" id="SSF52343">
    <property type="entry name" value="Ferredoxin reductase-like, C-terminal NADP-linked domain"/>
    <property type="match status" value="1"/>
</dbReference>
<dbReference type="Gene3D" id="3.40.50.80">
    <property type="entry name" value="Nucleotide-binding domain of ferredoxin-NADP reductase (FNR) module"/>
    <property type="match status" value="1"/>
</dbReference>
<protein>
    <recommendedName>
        <fullName evidence="2">FAD-binding FR-type domain-containing protein</fullName>
    </recommendedName>
</protein>
<feature type="transmembrane region" description="Helical" evidence="1">
    <location>
        <begin position="204"/>
        <end position="223"/>
    </location>
</feature>
<dbReference type="EMBL" id="BDFE01000008">
    <property type="protein sequence ID" value="GAU08010.1"/>
    <property type="molecule type" value="Genomic_DNA"/>
</dbReference>
<dbReference type="Pfam" id="PF00175">
    <property type="entry name" value="NAD_binding_1"/>
    <property type="match status" value="1"/>
</dbReference>
<dbReference type="GO" id="GO:0016491">
    <property type="term" value="F:oxidoreductase activity"/>
    <property type="evidence" value="ECO:0007669"/>
    <property type="project" value="InterPro"/>
</dbReference>
<keyword evidence="4" id="KW-1185">Reference proteome</keyword>
<keyword evidence="1" id="KW-0812">Transmembrane</keyword>
<dbReference type="PANTHER" id="PTHR47354">
    <property type="entry name" value="NADH OXIDOREDUCTASE HCR"/>
    <property type="match status" value="1"/>
</dbReference>
<dbReference type="SUPFAM" id="SSF63380">
    <property type="entry name" value="Riboflavin synthase domain-like"/>
    <property type="match status" value="1"/>
</dbReference>
<dbReference type="Gene3D" id="2.40.30.10">
    <property type="entry name" value="Translation factors"/>
    <property type="match status" value="1"/>
</dbReference>
<dbReference type="Proteomes" id="UP000095200">
    <property type="component" value="Unassembled WGS sequence"/>
</dbReference>
<evidence type="ECO:0000256" key="1">
    <source>
        <dbReference type="SAM" id="Phobius"/>
    </source>
</evidence>
<dbReference type="AlphaFoldDB" id="A0A194AFN0"/>
<keyword evidence="1" id="KW-0472">Membrane</keyword>
<reference evidence="4" key="1">
    <citation type="submission" date="2016-06" db="EMBL/GenBank/DDBJ databases">
        <title>Draft genome sequence of Desulfoplanes formicivorans strain Pf12B.</title>
        <authorList>
            <person name="Watanabe M."/>
            <person name="Kojima H."/>
            <person name="Fukui M."/>
        </authorList>
    </citation>
    <scope>NUCLEOTIDE SEQUENCE [LARGE SCALE GENOMIC DNA]</scope>
    <source>
        <strain evidence="4">Pf12B</strain>
    </source>
</reference>
<keyword evidence="1" id="KW-1133">Transmembrane helix</keyword>
<feature type="transmembrane region" description="Helical" evidence="1">
    <location>
        <begin position="71"/>
        <end position="95"/>
    </location>
</feature>
<feature type="transmembrane region" description="Helical" evidence="1">
    <location>
        <begin position="107"/>
        <end position="130"/>
    </location>
</feature>
<feature type="domain" description="FAD-binding FR-type" evidence="2">
    <location>
        <begin position="225"/>
        <end position="329"/>
    </location>
</feature>
<proteinExistence type="predicted"/>
<dbReference type="InterPro" id="IPR050415">
    <property type="entry name" value="MRET"/>
</dbReference>
<evidence type="ECO:0000259" key="2">
    <source>
        <dbReference type="PROSITE" id="PS51384"/>
    </source>
</evidence>
<accession>A0A194AFN0</accession>
<dbReference type="STRING" id="1592317.DPF_0711"/>
<dbReference type="InterPro" id="IPR013112">
    <property type="entry name" value="FAD-bd_8"/>
</dbReference>
<dbReference type="PRINTS" id="PR00406">
    <property type="entry name" value="CYTB5RDTASE"/>
</dbReference>
<feature type="transmembrane region" description="Helical" evidence="1">
    <location>
        <begin position="27"/>
        <end position="51"/>
    </location>
</feature>
<dbReference type="InterPro" id="IPR017927">
    <property type="entry name" value="FAD-bd_FR_type"/>
</dbReference>
<dbReference type="InterPro" id="IPR039261">
    <property type="entry name" value="FNR_nucleotide-bd"/>
</dbReference>
<evidence type="ECO:0000313" key="4">
    <source>
        <dbReference type="Proteomes" id="UP000095200"/>
    </source>
</evidence>
<organism evidence="3 4">
    <name type="scientific">Desulfoplanes formicivorans</name>
    <dbReference type="NCBI Taxonomy" id="1592317"/>
    <lineage>
        <taxon>Bacteria</taxon>
        <taxon>Pseudomonadati</taxon>
        <taxon>Thermodesulfobacteriota</taxon>
        <taxon>Desulfovibrionia</taxon>
        <taxon>Desulfovibrionales</taxon>
        <taxon>Desulfoplanaceae</taxon>
        <taxon>Desulfoplanes</taxon>
    </lineage>
</organism>
<dbReference type="PANTHER" id="PTHR47354:SF5">
    <property type="entry name" value="PROTEIN RFBI"/>
    <property type="match status" value="1"/>
</dbReference>
<name>A0A194AFN0_9BACT</name>
<dbReference type="PROSITE" id="PS51384">
    <property type="entry name" value="FAD_FR"/>
    <property type="match status" value="1"/>
</dbReference>
<feature type="transmembrane region" description="Helical" evidence="1">
    <location>
        <begin position="142"/>
        <end position="164"/>
    </location>
</feature>
<evidence type="ECO:0000313" key="3">
    <source>
        <dbReference type="EMBL" id="GAU08010.1"/>
    </source>
</evidence>
<dbReference type="OrthoDB" id="9786134at2"/>
<dbReference type="InterPro" id="IPR017938">
    <property type="entry name" value="Riboflavin_synthase-like_b-brl"/>
</dbReference>
<feature type="transmembrane region" description="Helical" evidence="1">
    <location>
        <begin position="176"/>
        <end position="198"/>
    </location>
</feature>
<comment type="caution">
    <text evidence="3">The sequence shown here is derived from an EMBL/GenBank/DDBJ whole genome shotgun (WGS) entry which is preliminary data.</text>
</comment>
<gene>
    <name evidence="3" type="ORF">DPF_0711</name>
</gene>
<dbReference type="InterPro" id="IPR001433">
    <property type="entry name" value="OxRdtase_FAD/NAD-bd"/>
</dbReference>